<organism evidence="2">
    <name type="scientific">marine sediment metagenome</name>
    <dbReference type="NCBI Taxonomy" id="412755"/>
    <lineage>
        <taxon>unclassified sequences</taxon>
        <taxon>metagenomes</taxon>
        <taxon>ecological metagenomes</taxon>
    </lineage>
</organism>
<accession>X0WDS0</accession>
<reference evidence="2" key="1">
    <citation type="journal article" date="2014" name="Front. Microbiol.">
        <title>High frequency of phylogenetically diverse reductive dehalogenase-homologous genes in deep subseafloor sedimentary metagenomes.</title>
        <authorList>
            <person name="Kawai M."/>
            <person name="Futagami T."/>
            <person name="Toyoda A."/>
            <person name="Takaki Y."/>
            <person name="Nishi S."/>
            <person name="Hori S."/>
            <person name="Arai W."/>
            <person name="Tsubouchi T."/>
            <person name="Morono Y."/>
            <person name="Uchiyama I."/>
            <person name="Ito T."/>
            <person name="Fujiyama A."/>
            <person name="Inagaki F."/>
            <person name="Takami H."/>
        </authorList>
    </citation>
    <scope>NUCLEOTIDE SEQUENCE</scope>
    <source>
        <strain evidence="2">Expedition CK06-06</strain>
    </source>
</reference>
<sequence>MLNTVPEAIVWAIFLLPLSSFVIISLFARRWPQRSGYITIAA</sequence>
<protein>
    <submittedName>
        <fullName evidence="2">Uncharacterized protein</fullName>
    </submittedName>
</protein>
<feature type="transmembrane region" description="Helical" evidence="1">
    <location>
        <begin position="6"/>
        <end position="28"/>
    </location>
</feature>
<keyword evidence="1" id="KW-1133">Transmembrane helix</keyword>
<name>X0WDS0_9ZZZZ</name>
<dbReference type="EMBL" id="BARS01047696">
    <property type="protein sequence ID" value="GAG29119.1"/>
    <property type="molecule type" value="Genomic_DNA"/>
</dbReference>
<comment type="caution">
    <text evidence="2">The sequence shown here is derived from an EMBL/GenBank/DDBJ whole genome shotgun (WGS) entry which is preliminary data.</text>
</comment>
<evidence type="ECO:0000256" key="1">
    <source>
        <dbReference type="SAM" id="Phobius"/>
    </source>
</evidence>
<dbReference type="AlphaFoldDB" id="X0WDS0"/>
<gene>
    <name evidence="2" type="ORF">S01H1_71613</name>
</gene>
<keyword evidence="1" id="KW-0812">Transmembrane</keyword>
<evidence type="ECO:0000313" key="2">
    <source>
        <dbReference type="EMBL" id="GAG29119.1"/>
    </source>
</evidence>
<proteinExistence type="predicted"/>
<keyword evidence="1" id="KW-0472">Membrane</keyword>
<feature type="non-terminal residue" evidence="2">
    <location>
        <position position="42"/>
    </location>
</feature>